<reference evidence="3 4" key="1">
    <citation type="journal article" date="2009" name="Science">
        <title>Green evolution and dynamic adaptations revealed by genomes of the marine picoeukaryotes Micromonas.</title>
        <authorList>
            <person name="Worden A.Z."/>
            <person name="Lee J.H."/>
            <person name="Mock T."/>
            <person name="Rouze P."/>
            <person name="Simmons M.P."/>
            <person name="Aerts A.L."/>
            <person name="Allen A.E."/>
            <person name="Cuvelier M.L."/>
            <person name="Derelle E."/>
            <person name="Everett M.V."/>
            <person name="Foulon E."/>
            <person name="Grimwood J."/>
            <person name="Gundlach H."/>
            <person name="Henrissat B."/>
            <person name="Napoli C."/>
            <person name="McDonald S.M."/>
            <person name="Parker M.S."/>
            <person name="Rombauts S."/>
            <person name="Salamov A."/>
            <person name="Von Dassow P."/>
            <person name="Badger J.H."/>
            <person name="Coutinho P.M."/>
            <person name="Demir E."/>
            <person name="Dubchak I."/>
            <person name="Gentemann C."/>
            <person name="Eikrem W."/>
            <person name="Gready J.E."/>
            <person name="John U."/>
            <person name="Lanier W."/>
            <person name="Lindquist E.A."/>
            <person name="Lucas S."/>
            <person name="Mayer K.F."/>
            <person name="Moreau H."/>
            <person name="Not F."/>
            <person name="Otillar R."/>
            <person name="Panaud O."/>
            <person name="Pangilinan J."/>
            <person name="Paulsen I."/>
            <person name="Piegu B."/>
            <person name="Poliakov A."/>
            <person name="Robbens S."/>
            <person name="Schmutz J."/>
            <person name="Toulza E."/>
            <person name="Wyss T."/>
            <person name="Zelensky A."/>
            <person name="Zhou K."/>
            <person name="Armbrust E.V."/>
            <person name="Bhattacharya D."/>
            <person name="Goodenough U.W."/>
            <person name="Van de Peer Y."/>
            <person name="Grigoriev I.V."/>
        </authorList>
    </citation>
    <scope>NUCLEOTIDE SEQUENCE [LARGE SCALE GENOMIC DNA]</scope>
    <source>
        <strain evidence="4">RCC299 / NOUM17</strain>
    </source>
</reference>
<sequence>MSTLTTATSAFVTGRRVTSGARATTATRLVRPAPPRGPLRVEAMGFGDRKKKVPKVDESMGGAVGGAVLGGLLLGPFGAIIGGNMGANFGAGKKAARMEDEALRKQGISKEMVQMVTEVAQSLANAEDALKTAKESLKFELEDTLSLEAEANELYNMASAAVQSGDDDTARKHLTERKRVEAKMEDAKRRAAEAKGRVQRVEQSVESLASQAKKLESVLKENMANAAELNAREAAAKFQDAMAPSVTELELDDPLERKFRELEGR</sequence>
<evidence type="ECO:0000313" key="3">
    <source>
        <dbReference type="EMBL" id="ACO65024.1"/>
    </source>
</evidence>
<dbReference type="EMBL" id="CP001328">
    <property type="protein sequence ID" value="ACO65024.1"/>
    <property type="molecule type" value="Genomic_DNA"/>
</dbReference>
<keyword evidence="1" id="KW-0175">Coiled coil</keyword>
<protein>
    <submittedName>
        <fullName evidence="3">Uncharacterized protein</fullName>
    </submittedName>
</protein>
<gene>
    <name evidence="3" type="ORF">MICPUN_60417</name>
</gene>
<evidence type="ECO:0000256" key="2">
    <source>
        <dbReference type="SAM" id="MobiDB-lite"/>
    </source>
</evidence>
<organism evidence="3 4">
    <name type="scientific">Micromonas commoda (strain RCC299 / NOUM17 / CCMP2709)</name>
    <name type="common">Picoplanktonic green alga</name>
    <dbReference type="NCBI Taxonomy" id="296587"/>
    <lineage>
        <taxon>Eukaryota</taxon>
        <taxon>Viridiplantae</taxon>
        <taxon>Chlorophyta</taxon>
        <taxon>Mamiellophyceae</taxon>
        <taxon>Mamiellales</taxon>
        <taxon>Mamiellaceae</taxon>
        <taxon>Micromonas</taxon>
    </lineage>
</organism>
<evidence type="ECO:0000313" key="4">
    <source>
        <dbReference type="Proteomes" id="UP000002009"/>
    </source>
</evidence>
<dbReference type="RefSeq" id="XP_002503766.1">
    <property type="nucleotide sequence ID" value="XM_002503720.1"/>
</dbReference>
<feature type="region of interest" description="Disordered" evidence="2">
    <location>
        <begin position="243"/>
        <end position="265"/>
    </location>
</feature>
<feature type="coiled-coil region" evidence="1">
    <location>
        <begin position="170"/>
        <end position="232"/>
    </location>
</feature>
<proteinExistence type="predicted"/>
<evidence type="ECO:0000256" key="1">
    <source>
        <dbReference type="SAM" id="Coils"/>
    </source>
</evidence>
<feature type="coiled-coil region" evidence="1">
    <location>
        <begin position="116"/>
        <end position="143"/>
    </location>
</feature>
<feature type="compositionally biased region" description="Basic and acidic residues" evidence="2">
    <location>
        <begin position="254"/>
        <end position="265"/>
    </location>
</feature>
<dbReference type="GeneID" id="8245409"/>
<dbReference type="OrthoDB" id="10633396at2759"/>
<accession>C1EBG0</accession>
<keyword evidence="4" id="KW-1185">Reference proteome</keyword>
<dbReference type="OMA" id="RATHDSM"/>
<dbReference type="AlphaFoldDB" id="C1EBG0"/>
<dbReference type="InParanoid" id="C1EBG0"/>
<dbReference type="eggNOG" id="ENOG502SAKA">
    <property type="taxonomic scope" value="Eukaryota"/>
</dbReference>
<dbReference type="KEGG" id="mis:MICPUN_60417"/>
<dbReference type="Proteomes" id="UP000002009">
    <property type="component" value="Chromosome 7"/>
</dbReference>
<name>C1EBG0_MICCC</name>